<comment type="caution">
    <text evidence="3">The sequence shown here is derived from an EMBL/GenBank/DDBJ whole genome shotgun (WGS) entry which is preliminary data.</text>
</comment>
<protein>
    <recommendedName>
        <fullName evidence="5">Aklaviketone reductase</fullName>
    </recommendedName>
</protein>
<comment type="similarity">
    <text evidence="1">Belongs to the short-chain dehydrogenases/reductases (SDR) family.</text>
</comment>
<dbReference type="Pfam" id="PF13561">
    <property type="entry name" value="adh_short_C2"/>
    <property type="match status" value="1"/>
</dbReference>
<organism evidence="3 4">
    <name type="scientific">Pseudoxanthomonas dokdonensis</name>
    <dbReference type="NCBI Taxonomy" id="344882"/>
    <lineage>
        <taxon>Bacteria</taxon>
        <taxon>Pseudomonadati</taxon>
        <taxon>Pseudomonadota</taxon>
        <taxon>Gammaproteobacteria</taxon>
        <taxon>Lysobacterales</taxon>
        <taxon>Lysobacteraceae</taxon>
        <taxon>Pseudoxanthomonas</taxon>
    </lineage>
</organism>
<name>A0A0R0CJC2_9GAMM</name>
<proteinExistence type="inferred from homology"/>
<evidence type="ECO:0000256" key="2">
    <source>
        <dbReference type="ARBA" id="ARBA00023002"/>
    </source>
</evidence>
<dbReference type="PANTHER" id="PTHR43669:SF12">
    <property type="entry name" value="BLR5618 PROTEIN"/>
    <property type="match status" value="1"/>
</dbReference>
<keyword evidence="4" id="KW-1185">Reference proteome</keyword>
<keyword evidence="2" id="KW-0560">Oxidoreductase</keyword>
<dbReference type="PANTHER" id="PTHR43669">
    <property type="entry name" value="5-KETO-D-GLUCONATE 5-REDUCTASE"/>
    <property type="match status" value="1"/>
</dbReference>
<evidence type="ECO:0000313" key="4">
    <source>
        <dbReference type="Proteomes" id="UP000052052"/>
    </source>
</evidence>
<evidence type="ECO:0000256" key="1">
    <source>
        <dbReference type="ARBA" id="ARBA00006484"/>
    </source>
</evidence>
<dbReference type="PATRIC" id="fig|344882.3.peg.2755"/>
<sequence length="269" mass="28209">MSGIVNPAALVLGAGGTAGMGVVDALLEVGCPVLAVGRDSPRMQALAQRHADEPALRILESGCISDDRAAARLAAKLRRDGSTIQHVFASIATPLHAGRLLDQPVAFLKQKLEQDLLPHLAAARHLLPLLAQARQRNGRPAHYIILGGPYAERGWSGYGHSSITAAAMRMLVQVLHEEALSLGVRVQLLSIDQPLSTPANAGHACAQWPTALAVGRRAVSLLNPCRSALPTIVSFNGEQPPPAPAGLMFADFPAPHDAACPPFSNTDSA</sequence>
<dbReference type="SUPFAM" id="SSF51735">
    <property type="entry name" value="NAD(P)-binding Rossmann-fold domains"/>
    <property type="match status" value="1"/>
</dbReference>
<dbReference type="Proteomes" id="UP000052052">
    <property type="component" value="Unassembled WGS sequence"/>
</dbReference>
<dbReference type="RefSeq" id="WP_057657923.1">
    <property type="nucleotide sequence ID" value="NZ_LDJL01000007.1"/>
</dbReference>
<evidence type="ECO:0008006" key="5">
    <source>
        <dbReference type="Google" id="ProtNLM"/>
    </source>
</evidence>
<reference evidence="3 4" key="1">
    <citation type="submission" date="2015-05" db="EMBL/GenBank/DDBJ databases">
        <title>Genome sequencing and analysis of members of genus Stenotrophomonas.</title>
        <authorList>
            <person name="Patil P.P."/>
            <person name="Midha S."/>
            <person name="Patil P.B."/>
        </authorList>
    </citation>
    <scope>NUCLEOTIDE SEQUENCE [LARGE SCALE GENOMIC DNA]</scope>
    <source>
        <strain evidence="3 4">DSM 21858</strain>
    </source>
</reference>
<evidence type="ECO:0000313" key="3">
    <source>
        <dbReference type="EMBL" id="KRG69996.1"/>
    </source>
</evidence>
<dbReference type="GO" id="GO:0016491">
    <property type="term" value="F:oxidoreductase activity"/>
    <property type="evidence" value="ECO:0007669"/>
    <property type="project" value="UniProtKB-KW"/>
</dbReference>
<dbReference type="STRING" id="344882.ABB29_07060"/>
<dbReference type="AlphaFoldDB" id="A0A0R0CJC2"/>
<dbReference type="OrthoDB" id="6028059at2"/>
<dbReference type="InterPro" id="IPR036291">
    <property type="entry name" value="NAD(P)-bd_dom_sf"/>
</dbReference>
<dbReference type="EMBL" id="LDJL01000007">
    <property type="protein sequence ID" value="KRG69996.1"/>
    <property type="molecule type" value="Genomic_DNA"/>
</dbReference>
<dbReference type="Gene3D" id="3.40.50.720">
    <property type="entry name" value="NAD(P)-binding Rossmann-like Domain"/>
    <property type="match status" value="1"/>
</dbReference>
<accession>A0A0R0CJC2</accession>
<dbReference type="InterPro" id="IPR002347">
    <property type="entry name" value="SDR_fam"/>
</dbReference>
<gene>
    <name evidence="3" type="ORF">ABB29_07060</name>
</gene>